<dbReference type="AlphaFoldDB" id="A0A9P9WAW3"/>
<feature type="compositionally biased region" description="Basic residues" evidence="2">
    <location>
        <begin position="333"/>
        <end position="343"/>
    </location>
</feature>
<dbReference type="PANTHER" id="PTHR13347">
    <property type="entry name" value="HEAT REPEAT-CONTAINING PROTEIN 3"/>
    <property type="match status" value="1"/>
</dbReference>
<gene>
    <name evidence="4" type="ORF">JX265_012110</name>
</gene>
<dbReference type="EMBL" id="JAFIMR010000049">
    <property type="protein sequence ID" value="KAI1855847.1"/>
    <property type="molecule type" value="Genomic_DNA"/>
</dbReference>
<evidence type="ECO:0000256" key="2">
    <source>
        <dbReference type="SAM" id="MobiDB-lite"/>
    </source>
</evidence>
<dbReference type="PANTHER" id="PTHR13347:SF1">
    <property type="entry name" value="HEAT REPEAT-CONTAINING PROTEIN 3"/>
    <property type="match status" value="1"/>
</dbReference>
<dbReference type="Pfam" id="PF25567">
    <property type="entry name" value="TPR_SYO1"/>
    <property type="match status" value="1"/>
</dbReference>
<dbReference type="SUPFAM" id="SSF48371">
    <property type="entry name" value="ARM repeat"/>
    <property type="match status" value="1"/>
</dbReference>
<feature type="compositionally biased region" description="Acidic residues" evidence="2">
    <location>
        <begin position="352"/>
        <end position="381"/>
    </location>
</feature>
<keyword evidence="5" id="KW-1185">Reference proteome</keyword>
<sequence>MGKTRRNRGKASQRSDPLAKPVKPPTDPELAALREKSILPVLKDLQSADPKSRTSAAKAVANIIQDARCRKLLLREQVVHIILTETLTDTGLESRAAGWEILKLLTQEEESDFCVHLFRVDVLTAIEHAAQKVTESLSGQSPAISKASKAEQSLAWAISEALATITAALAEAQDDILEAIVRNEQIIAFLFKLLSTDLASDDVISSALSCMITLTEDNRQFVERILGDGEHNVFKQLMSFKTASGSRAVFACGVLHNIFNVMEWDDANPGRDQSSDALLIPTLTDALAIAPTSNKAANGDSGSNSPVEILQLALEILASIGTAVQETLERGNKMSKKDKKPKKTSNEFKGFDDEDTAMDAEDGADASDKEQDEDDEMDEDEMEADMDMVTGADDYPEGAAGLDDLPTLGLLIQKAIPQIVKVAKSNDKADEASQLIRGHAFTTLNNIAWTVACIDFSEEQNAPILAAWTPAAQMIWKNGVAHILSSDTSDVALATIVTSLAWAIATTLHERTPLGADEPNKFMSLYHASTGLPAEQEDPFQGLGVKCIGVLGQLALDPAPVQLNREIGVFLVTVVAKLPETPAADAIEALNQLFDIYGDENQACDKEVFWKDGFLRYFEEATPKVKAMIKKVDKRRFPELRTRADEAGLNLSRFIQYKQKHRQ</sequence>
<dbReference type="Gene3D" id="1.25.10.10">
    <property type="entry name" value="Leucine-rich Repeat Variant"/>
    <property type="match status" value="2"/>
</dbReference>
<dbReference type="InterPro" id="IPR011989">
    <property type="entry name" value="ARM-like"/>
</dbReference>
<accession>A0A9P9WAW3</accession>
<name>A0A9P9WAW3_9PEZI</name>
<comment type="caution">
    <text evidence="4">The sequence shown here is derived from an EMBL/GenBank/DDBJ whole genome shotgun (WGS) entry which is preliminary data.</text>
</comment>
<evidence type="ECO:0000259" key="3">
    <source>
        <dbReference type="Pfam" id="PF25567"/>
    </source>
</evidence>
<organism evidence="4 5">
    <name type="scientific">Neoarthrinium moseri</name>
    <dbReference type="NCBI Taxonomy" id="1658444"/>
    <lineage>
        <taxon>Eukaryota</taxon>
        <taxon>Fungi</taxon>
        <taxon>Dikarya</taxon>
        <taxon>Ascomycota</taxon>
        <taxon>Pezizomycotina</taxon>
        <taxon>Sordariomycetes</taxon>
        <taxon>Xylariomycetidae</taxon>
        <taxon>Amphisphaeriales</taxon>
        <taxon>Apiosporaceae</taxon>
        <taxon>Neoarthrinium</taxon>
    </lineage>
</organism>
<dbReference type="CDD" id="cd13394">
    <property type="entry name" value="Syo1_like"/>
    <property type="match status" value="1"/>
</dbReference>
<dbReference type="InterPro" id="IPR057990">
    <property type="entry name" value="TPR_SYO1"/>
</dbReference>
<feature type="region of interest" description="Disordered" evidence="2">
    <location>
        <begin position="331"/>
        <end position="381"/>
    </location>
</feature>
<evidence type="ECO:0000313" key="4">
    <source>
        <dbReference type="EMBL" id="KAI1855847.1"/>
    </source>
</evidence>
<dbReference type="InterPro" id="IPR052616">
    <property type="entry name" value="SYO1-like"/>
</dbReference>
<reference evidence="4" key="1">
    <citation type="submission" date="2021-03" db="EMBL/GenBank/DDBJ databases">
        <title>Revisited historic fungal species revealed as producer of novel bioactive compounds through whole genome sequencing and comparative genomics.</title>
        <authorList>
            <person name="Vignolle G.A."/>
            <person name="Hochenegger N."/>
            <person name="Mach R.L."/>
            <person name="Mach-Aigner A.R."/>
            <person name="Javad Rahimi M."/>
            <person name="Salim K.A."/>
            <person name="Chan C.M."/>
            <person name="Lim L.B.L."/>
            <person name="Cai F."/>
            <person name="Druzhinina I.S."/>
            <person name="U'Ren J.M."/>
            <person name="Derntl C."/>
        </authorList>
    </citation>
    <scope>NUCLEOTIDE SEQUENCE</scope>
    <source>
        <strain evidence="4">TUCIM 5799</strain>
    </source>
</reference>
<dbReference type="GO" id="GO:0042273">
    <property type="term" value="P:ribosomal large subunit biogenesis"/>
    <property type="evidence" value="ECO:0007669"/>
    <property type="project" value="TreeGrafter"/>
</dbReference>
<feature type="region of interest" description="Disordered" evidence="2">
    <location>
        <begin position="1"/>
        <end position="29"/>
    </location>
</feature>
<feature type="domain" description="SYO1-like TPR repeats" evidence="3">
    <location>
        <begin position="412"/>
        <end position="661"/>
    </location>
</feature>
<dbReference type="GO" id="GO:0051082">
    <property type="term" value="F:unfolded protein binding"/>
    <property type="evidence" value="ECO:0007669"/>
    <property type="project" value="TreeGrafter"/>
</dbReference>
<proteinExistence type="inferred from homology"/>
<comment type="similarity">
    <text evidence="1">Belongs to the nuclear import and ribosome assembly adapter family.</text>
</comment>
<evidence type="ECO:0000256" key="1">
    <source>
        <dbReference type="ARBA" id="ARBA00049983"/>
    </source>
</evidence>
<dbReference type="Proteomes" id="UP000829685">
    <property type="component" value="Unassembled WGS sequence"/>
</dbReference>
<dbReference type="InterPro" id="IPR016024">
    <property type="entry name" value="ARM-type_fold"/>
</dbReference>
<protein>
    <recommendedName>
        <fullName evidence="3">SYO1-like TPR repeats domain-containing protein</fullName>
    </recommendedName>
</protein>
<feature type="compositionally biased region" description="Basic residues" evidence="2">
    <location>
        <begin position="1"/>
        <end position="11"/>
    </location>
</feature>
<dbReference type="GO" id="GO:0006606">
    <property type="term" value="P:protein import into nucleus"/>
    <property type="evidence" value="ECO:0007669"/>
    <property type="project" value="TreeGrafter"/>
</dbReference>
<evidence type="ECO:0000313" key="5">
    <source>
        <dbReference type="Proteomes" id="UP000829685"/>
    </source>
</evidence>